<dbReference type="AlphaFoldDB" id="A0A9Q1IS03"/>
<dbReference type="Proteomes" id="UP001152622">
    <property type="component" value="Chromosome 9"/>
</dbReference>
<comment type="caution">
    <text evidence="1">The sequence shown here is derived from an EMBL/GenBank/DDBJ whole genome shotgun (WGS) entry which is preliminary data.</text>
</comment>
<organism evidence="1 2">
    <name type="scientific">Synaphobranchus kaupii</name>
    <name type="common">Kaup's arrowtooth eel</name>
    <dbReference type="NCBI Taxonomy" id="118154"/>
    <lineage>
        <taxon>Eukaryota</taxon>
        <taxon>Metazoa</taxon>
        <taxon>Chordata</taxon>
        <taxon>Craniata</taxon>
        <taxon>Vertebrata</taxon>
        <taxon>Euteleostomi</taxon>
        <taxon>Actinopterygii</taxon>
        <taxon>Neopterygii</taxon>
        <taxon>Teleostei</taxon>
        <taxon>Anguilliformes</taxon>
        <taxon>Synaphobranchidae</taxon>
        <taxon>Synaphobranchus</taxon>
    </lineage>
</organism>
<name>A0A9Q1IS03_SYNKA</name>
<evidence type="ECO:0000313" key="1">
    <source>
        <dbReference type="EMBL" id="KAJ8350077.1"/>
    </source>
</evidence>
<gene>
    <name evidence="1" type="ORF">SKAU_G00252070</name>
</gene>
<evidence type="ECO:0000313" key="2">
    <source>
        <dbReference type="Proteomes" id="UP001152622"/>
    </source>
</evidence>
<sequence length="165" mass="18364">MDVNLTRAMGEFLNLLSKLLLLSVHRHETDLSHAAEEAMGYQVQGTVLPGQEGHCQVSSEIPARQMEQWIETRKEILQSNQWPFFPLVCGVFLIIIPLRNPASAGTFALGCMRSPARSTCRKAAPKFHYASIRLDGSSLPRCDLWKDSPHPPNLAPYSLTNGHLS</sequence>
<reference evidence="1" key="1">
    <citation type="journal article" date="2023" name="Science">
        <title>Genome structures resolve the early diversification of teleost fishes.</title>
        <authorList>
            <person name="Parey E."/>
            <person name="Louis A."/>
            <person name="Montfort J."/>
            <person name="Bouchez O."/>
            <person name="Roques C."/>
            <person name="Iampietro C."/>
            <person name="Lluch J."/>
            <person name="Castinel A."/>
            <person name="Donnadieu C."/>
            <person name="Desvignes T."/>
            <person name="Floi Bucao C."/>
            <person name="Jouanno E."/>
            <person name="Wen M."/>
            <person name="Mejri S."/>
            <person name="Dirks R."/>
            <person name="Jansen H."/>
            <person name="Henkel C."/>
            <person name="Chen W.J."/>
            <person name="Zahm M."/>
            <person name="Cabau C."/>
            <person name="Klopp C."/>
            <person name="Thompson A.W."/>
            <person name="Robinson-Rechavi M."/>
            <person name="Braasch I."/>
            <person name="Lecointre G."/>
            <person name="Bobe J."/>
            <person name="Postlethwait J.H."/>
            <person name="Berthelot C."/>
            <person name="Roest Crollius H."/>
            <person name="Guiguen Y."/>
        </authorList>
    </citation>
    <scope>NUCLEOTIDE SEQUENCE</scope>
    <source>
        <strain evidence="1">WJC10195</strain>
    </source>
</reference>
<protein>
    <submittedName>
        <fullName evidence="1">Uncharacterized protein</fullName>
    </submittedName>
</protein>
<dbReference type="EMBL" id="JAINUF010000009">
    <property type="protein sequence ID" value="KAJ8350077.1"/>
    <property type="molecule type" value="Genomic_DNA"/>
</dbReference>
<accession>A0A9Q1IS03</accession>
<proteinExistence type="predicted"/>
<keyword evidence="2" id="KW-1185">Reference proteome</keyword>